<dbReference type="Pfam" id="PF01841">
    <property type="entry name" value="Transglut_core"/>
    <property type="match status" value="1"/>
</dbReference>
<dbReference type="PANTHER" id="PTHR33490">
    <property type="entry name" value="BLR5614 PROTEIN-RELATED"/>
    <property type="match status" value="1"/>
</dbReference>
<dbReference type="InterPro" id="IPR002931">
    <property type="entry name" value="Transglutaminase-like"/>
</dbReference>
<dbReference type="InterPro" id="IPR038765">
    <property type="entry name" value="Papain-like_cys_pep_sf"/>
</dbReference>
<organism evidence="2">
    <name type="scientific">Tanacetum cinerariifolium</name>
    <name type="common">Dalmatian daisy</name>
    <name type="synonym">Chrysanthemum cinerariifolium</name>
    <dbReference type="NCBI Taxonomy" id="118510"/>
    <lineage>
        <taxon>Eukaryota</taxon>
        <taxon>Viridiplantae</taxon>
        <taxon>Streptophyta</taxon>
        <taxon>Embryophyta</taxon>
        <taxon>Tracheophyta</taxon>
        <taxon>Spermatophyta</taxon>
        <taxon>Magnoliopsida</taxon>
        <taxon>eudicotyledons</taxon>
        <taxon>Gunneridae</taxon>
        <taxon>Pentapetalae</taxon>
        <taxon>asterids</taxon>
        <taxon>campanulids</taxon>
        <taxon>Asterales</taxon>
        <taxon>Asteraceae</taxon>
        <taxon>Asteroideae</taxon>
        <taxon>Anthemideae</taxon>
        <taxon>Anthemidinae</taxon>
        <taxon>Tanacetum</taxon>
    </lineage>
</organism>
<sequence length="111" mass="11654">MEPGIQTPEFTLENASGSCRDSAWLLVQLLRHLGLAARFVSGYLIQLKADVQALDGPSGTDVDFTDLHAWCEVYLPGAGWVGLDATSGLFAGEGHIPLACSPEPSSAAPIS</sequence>
<feature type="domain" description="Transglutaminase-like" evidence="1">
    <location>
        <begin position="11"/>
        <end position="87"/>
    </location>
</feature>
<proteinExistence type="predicted"/>
<accession>A0A699WGU9</accession>
<dbReference type="SMART" id="SM00460">
    <property type="entry name" value="TGc"/>
    <property type="match status" value="1"/>
</dbReference>
<dbReference type="SUPFAM" id="SSF54001">
    <property type="entry name" value="Cysteine proteinases"/>
    <property type="match status" value="1"/>
</dbReference>
<dbReference type="PANTHER" id="PTHR33490:SF1">
    <property type="entry name" value="SLL1233 PROTEIN"/>
    <property type="match status" value="1"/>
</dbReference>
<dbReference type="EMBL" id="BKCJ011678238">
    <property type="protein sequence ID" value="GFD46587.1"/>
    <property type="molecule type" value="Genomic_DNA"/>
</dbReference>
<comment type="caution">
    <text evidence="2">The sequence shown here is derived from an EMBL/GenBank/DDBJ whole genome shotgun (WGS) entry which is preliminary data.</text>
</comment>
<evidence type="ECO:0000313" key="2">
    <source>
        <dbReference type="EMBL" id="GFD46587.1"/>
    </source>
</evidence>
<dbReference type="AlphaFoldDB" id="A0A699WGU9"/>
<gene>
    <name evidence="2" type="ORF">Tci_918556</name>
</gene>
<reference evidence="2" key="1">
    <citation type="journal article" date="2019" name="Sci. Rep.">
        <title>Draft genome of Tanacetum cinerariifolium, the natural source of mosquito coil.</title>
        <authorList>
            <person name="Yamashiro T."/>
            <person name="Shiraishi A."/>
            <person name="Satake H."/>
            <person name="Nakayama K."/>
        </authorList>
    </citation>
    <scope>NUCLEOTIDE SEQUENCE</scope>
</reference>
<dbReference type="Gene3D" id="3.10.620.30">
    <property type="match status" value="1"/>
</dbReference>
<protein>
    <recommendedName>
        <fullName evidence="1">Transglutaminase-like domain-containing protein</fullName>
    </recommendedName>
</protein>
<feature type="non-terminal residue" evidence="2">
    <location>
        <position position="111"/>
    </location>
</feature>
<name>A0A699WGU9_TANCI</name>
<evidence type="ECO:0000259" key="1">
    <source>
        <dbReference type="SMART" id="SM00460"/>
    </source>
</evidence>